<dbReference type="EMBL" id="SMJU01000013">
    <property type="protein sequence ID" value="TDB61811.1"/>
    <property type="molecule type" value="Genomic_DNA"/>
</dbReference>
<organism evidence="2 3">
    <name type="scientific">Arundinibacter roseus</name>
    <dbReference type="NCBI Taxonomy" id="2070510"/>
    <lineage>
        <taxon>Bacteria</taxon>
        <taxon>Pseudomonadati</taxon>
        <taxon>Bacteroidota</taxon>
        <taxon>Cytophagia</taxon>
        <taxon>Cytophagales</taxon>
        <taxon>Spirosomataceae</taxon>
        <taxon>Arundinibacter</taxon>
    </lineage>
</organism>
<dbReference type="Proteomes" id="UP000295706">
    <property type="component" value="Unassembled WGS sequence"/>
</dbReference>
<sequence>MENETFLSIPVSDWIAIIISGIGGTLVMSGFMYLVSFLTPFTLKVVKILGTMLTFRTTASGKLSDKPAVIWVGIVGHYAVGIVFVLVYYLLWQQGIGGPNYLSGIAYGVGSGLVAIIVWYSFFLIHPSPPAISLPSYLVSLFLAHFVFTYGAILTYQLVQAYQA</sequence>
<evidence type="ECO:0008006" key="4">
    <source>
        <dbReference type="Google" id="ProtNLM"/>
    </source>
</evidence>
<proteinExistence type="predicted"/>
<protein>
    <recommendedName>
        <fullName evidence="4">DUF2938 family protein</fullName>
    </recommendedName>
</protein>
<dbReference type="OrthoDB" id="673991at2"/>
<dbReference type="RefSeq" id="WP_132120595.1">
    <property type="nucleotide sequence ID" value="NZ_SMJU01000013.1"/>
</dbReference>
<feature type="transmembrane region" description="Helical" evidence="1">
    <location>
        <begin position="14"/>
        <end position="35"/>
    </location>
</feature>
<keyword evidence="1" id="KW-0472">Membrane</keyword>
<reference evidence="2 3" key="1">
    <citation type="submission" date="2019-02" db="EMBL/GenBank/DDBJ databases">
        <title>Arundinibacter roseus gen. nov., sp. nov., a new member of the family Cytophagaceae.</title>
        <authorList>
            <person name="Szuroczki S."/>
            <person name="Khayer B."/>
            <person name="Sproer C."/>
            <person name="Toumi M."/>
            <person name="Szabo A."/>
            <person name="Felfoldi T."/>
            <person name="Schumann P."/>
            <person name="Toth E."/>
        </authorList>
    </citation>
    <scope>NUCLEOTIDE SEQUENCE [LARGE SCALE GENOMIC DNA]</scope>
    <source>
        <strain evidence="2 3">DMA-k-7a</strain>
    </source>
</reference>
<evidence type="ECO:0000313" key="3">
    <source>
        <dbReference type="Proteomes" id="UP000295706"/>
    </source>
</evidence>
<name>A0A4R4K5Q6_9BACT</name>
<dbReference type="AlphaFoldDB" id="A0A4R4K5Q6"/>
<accession>A0A4R4K5Q6</accession>
<feature type="transmembrane region" description="Helical" evidence="1">
    <location>
        <begin position="68"/>
        <end position="92"/>
    </location>
</feature>
<evidence type="ECO:0000256" key="1">
    <source>
        <dbReference type="SAM" id="Phobius"/>
    </source>
</evidence>
<feature type="transmembrane region" description="Helical" evidence="1">
    <location>
        <begin position="104"/>
        <end position="125"/>
    </location>
</feature>
<evidence type="ECO:0000313" key="2">
    <source>
        <dbReference type="EMBL" id="TDB61811.1"/>
    </source>
</evidence>
<gene>
    <name evidence="2" type="ORF">EZE20_18875</name>
</gene>
<keyword evidence="3" id="KW-1185">Reference proteome</keyword>
<feature type="transmembrane region" description="Helical" evidence="1">
    <location>
        <begin position="137"/>
        <end position="159"/>
    </location>
</feature>
<keyword evidence="1" id="KW-0812">Transmembrane</keyword>
<keyword evidence="1" id="KW-1133">Transmembrane helix</keyword>
<comment type="caution">
    <text evidence="2">The sequence shown here is derived from an EMBL/GenBank/DDBJ whole genome shotgun (WGS) entry which is preliminary data.</text>
</comment>